<gene>
    <name evidence="2" type="ORF">EP51_36075</name>
</gene>
<accession>A0A076EVF8</accession>
<dbReference type="EMBL" id="CP008947">
    <property type="protein sequence ID" value="AII09771.1"/>
    <property type="molecule type" value="Genomic_DNA"/>
</dbReference>
<name>A0A076EVF8_RHOOP</name>
<dbReference type="AlphaFoldDB" id="A0A076EVF8"/>
<dbReference type="Proteomes" id="UP000028488">
    <property type="component" value="Chromosome"/>
</dbReference>
<evidence type="ECO:0000256" key="1">
    <source>
        <dbReference type="SAM" id="MobiDB-lite"/>
    </source>
</evidence>
<evidence type="ECO:0000313" key="3">
    <source>
        <dbReference type="Proteomes" id="UP000028488"/>
    </source>
</evidence>
<sequence length="88" mass="9560">MKHRYKVREAARRRAVRSPDHCEQQCLPRRAGTGDGVPRRTAKFGTDRAAIDIAEGDILDGGVTGASAIRVVTRRTTSREGAESGVRA</sequence>
<organism evidence="2 3">
    <name type="scientific">Rhodococcus opacus</name>
    <name type="common">Nocardia opaca</name>
    <dbReference type="NCBI Taxonomy" id="37919"/>
    <lineage>
        <taxon>Bacteria</taxon>
        <taxon>Bacillati</taxon>
        <taxon>Actinomycetota</taxon>
        <taxon>Actinomycetes</taxon>
        <taxon>Mycobacteriales</taxon>
        <taxon>Nocardiaceae</taxon>
        <taxon>Rhodococcus</taxon>
    </lineage>
</organism>
<reference evidence="2 3" key="1">
    <citation type="submission" date="2014-07" db="EMBL/GenBank/DDBJ databases">
        <title>Genome Sequence of Rhodococcus opacus Strain R7, a Biodegrader of Mono- and Polycyclic Aromatic Hydrocarbons.</title>
        <authorList>
            <person name="Di Gennaro P."/>
            <person name="Zampolli J."/>
            <person name="Presti I."/>
            <person name="Cappelletti M."/>
            <person name="D'Ursi P."/>
            <person name="Orro A."/>
            <person name="Mezzelani A."/>
            <person name="Milanesi L."/>
        </authorList>
    </citation>
    <scope>NUCLEOTIDE SEQUENCE [LARGE SCALE GENOMIC DNA]</scope>
    <source>
        <strain evidence="2 3">R7</strain>
    </source>
</reference>
<evidence type="ECO:0000313" key="2">
    <source>
        <dbReference type="EMBL" id="AII09771.1"/>
    </source>
</evidence>
<proteinExistence type="predicted"/>
<feature type="compositionally biased region" description="Basic and acidic residues" evidence="1">
    <location>
        <begin position="7"/>
        <end position="23"/>
    </location>
</feature>
<dbReference type="RefSeq" id="WP_128641873.1">
    <property type="nucleotide sequence ID" value="NZ_CP008947.1"/>
</dbReference>
<feature type="region of interest" description="Disordered" evidence="1">
    <location>
        <begin position="1"/>
        <end position="41"/>
    </location>
</feature>
<protein>
    <submittedName>
        <fullName evidence="2">Uncharacterized protein</fullName>
    </submittedName>
</protein>